<evidence type="ECO:0000256" key="1">
    <source>
        <dbReference type="SAM" id="MobiDB-lite"/>
    </source>
</evidence>
<feature type="region of interest" description="Disordered" evidence="1">
    <location>
        <begin position="143"/>
        <end position="164"/>
    </location>
</feature>
<proteinExistence type="predicted"/>
<dbReference type="Ensembl" id="ENSCATT00000051509.1">
    <property type="protein sequence ID" value="ENSCATP00000027266.1"/>
    <property type="gene ID" value="ENSCATG00000037024.1"/>
</dbReference>
<evidence type="ECO:0000256" key="2">
    <source>
        <dbReference type="SAM" id="SignalP"/>
    </source>
</evidence>
<keyword evidence="2" id="KW-0732">Signal</keyword>
<accession>A0A2K5MPY2</accession>
<reference evidence="3" key="2">
    <citation type="submission" date="2025-09" db="UniProtKB">
        <authorList>
            <consortium name="Ensembl"/>
        </authorList>
    </citation>
    <scope>IDENTIFICATION</scope>
</reference>
<keyword evidence="4" id="KW-1185">Reference proteome</keyword>
<dbReference type="Bgee" id="ENSCATG00000037024">
    <property type="expression patterns" value="Expressed in pituitary gland and 12 other cell types or tissues"/>
</dbReference>
<reference evidence="3" key="1">
    <citation type="submission" date="2025-08" db="UniProtKB">
        <authorList>
            <consortium name="Ensembl"/>
        </authorList>
    </citation>
    <scope>IDENTIFICATION</scope>
</reference>
<evidence type="ECO:0000313" key="3">
    <source>
        <dbReference type="Ensembl" id="ENSCATP00000027266.1"/>
    </source>
</evidence>
<sequence length="164" mass="17952">MQSGSPPTWAWPAGKAAFCFFKFLLVLAVEPCLGFRAELLTRAFDRQTIHNHLPEPWAFPTVHRIGQVWRREAPGCIPRRSSSQSPPPQAVPSGAGLLLLASESICRDFSQGQASPSWAVRSTPMSRAPGLQFHVDVTKPQCGGRDSHRSVGGNGLESRWTSSF</sequence>
<feature type="signal peptide" evidence="2">
    <location>
        <begin position="1"/>
        <end position="34"/>
    </location>
</feature>
<dbReference type="OMA" id="VEPCLGF"/>
<organism evidence="3 4">
    <name type="scientific">Cercocebus atys</name>
    <name type="common">Sooty mangabey</name>
    <name type="synonym">Cercocebus torquatus atys</name>
    <dbReference type="NCBI Taxonomy" id="9531"/>
    <lineage>
        <taxon>Eukaryota</taxon>
        <taxon>Metazoa</taxon>
        <taxon>Chordata</taxon>
        <taxon>Craniata</taxon>
        <taxon>Vertebrata</taxon>
        <taxon>Euteleostomi</taxon>
        <taxon>Mammalia</taxon>
        <taxon>Eutheria</taxon>
        <taxon>Euarchontoglires</taxon>
        <taxon>Primates</taxon>
        <taxon>Haplorrhini</taxon>
        <taxon>Catarrhini</taxon>
        <taxon>Cercopithecidae</taxon>
        <taxon>Cercopithecinae</taxon>
        <taxon>Cercocebus</taxon>
    </lineage>
</organism>
<dbReference type="Proteomes" id="UP000233060">
    <property type="component" value="Unassembled WGS sequence"/>
</dbReference>
<evidence type="ECO:0000313" key="4">
    <source>
        <dbReference type="Proteomes" id="UP000233060"/>
    </source>
</evidence>
<dbReference type="AlphaFoldDB" id="A0A2K5MPY2"/>
<feature type="chain" id="PRO_5014454802" evidence="2">
    <location>
        <begin position="35"/>
        <end position="164"/>
    </location>
</feature>
<protein>
    <submittedName>
        <fullName evidence="3">Uncharacterized protein</fullName>
    </submittedName>
</protein>
<name>A0A2K5MPY2_CERAT</name>
<dbReference type="GeneTree" id="ENSGT00910000147066"/>